<dbReference type="PANTHER" id="PTHR47582:SF1">
    <property type="entry name" value="P450, PUTATIVE (EUROFUNG)-RELATED"/>
    <property type="match status" value="1"/>
</dbReference>
<gene>
    <name evidence="7" type="ORF">L228DRAFT_126477</name>
</gene>
<protein>
    <submittedName>
        <fullName evidence="7">Putative P450 monooxygenase</fullName>
    </submittedName>
</protein>
<keyword evidence="4 5" id="KW-0408">Iron</keyword>
<evidence type="ECO:0000256" key="6">
    <source>
        <dbReference type="SAM" id="Phobius"/>
    </source>
</evidence>
<proteinExistence type="inferred from homology"/>
<dbReference type="PANTHER" id="PTHR47582">
    <property type="entry name" value="P450, PUTATIVE (EUROFUNG)-RELATED"/>
    <property type="match status" value="1"/>
</dbReference>
<dbReference type="CDD" id="cd11040">
    <property type="entry name" value="CYP7_CYP8-like"/>
    <property type="match status" value="1"/>
</dbReference>
<dbReference type="Gene3D" id="1.10.630.10">
    <property type="entry name" value="Cytochrome P450"/>
    <property type="match status" value="1"/>
</dbReference>
<evidence type="ECO:0000256" key="3">
    <source>
        <dbReference type="ARBA" id="ARBA00022723"/>
    </source>
</evidence>
<evidence type="ECO:0000313" key="7">
    <source>
        <dbReference type="EMBL" id="KZF23898.1"/>
    </source>
</evidence>
<sequence length="523" mass="57820">MPVSEIGQFIYNVGSTNIYFATLSVLIIFSIFLFFRWRIDPREPFHVPAKIPFVGHALGLLRHGASYYKNAVTGYSFPIYTLDLLVTKVYIVTSARLVPAVQRNSKVLSFDPFLTAAAKQLGGIKKAGLKLLEPEDKGGQGVNLKVLRAMHPALLGAGLDAMNKNMIGRLCSFVDELAGGGNHPVDLHLWCRDAITQASTDAVWGPLNPFKLPGISNAFWEYESNLNVFLLSIRPPFMAGSIHKARENVVKAFIDYYDAGGQNNSSELAFARWKAQNDAGAATEDIARLETAGCIGVLSNTVPTTFWALFELYSRPDLLSRLRDELRQNCLRIDLVTKTHTVDLGRIRDNCPKFVSAFQEILRLRSSASPLRVVCKDVLLDNQYLLKAGCFIQMPGSFINREEAFWGPTAQEFDPTRFEAGKLTQRPTSFTAFGTSPNVCPGRHFASGEILALSAMVILRYDITPVGGKWWSPKLNTKAIAASVVPPGEGYPVVISKREEFPDEATWKFDVTEGKSKFGLITG</sequence>
<dbReference type="GO" id="GO:0016705">
    <property type="term" value="F:oxidoreductase activity, acting on paired donors, with incorporation or reduction of molecular oxygen"/>
    <property type="evidence" value="ECO:0007669"/>
    <property type="project" value="InterPro"/>
</dbReference>
<dbReference type="PRINTS" id="PR00465">
    <property type="entry name" value="EP450IV"/>
</dbReference>
<dbReference type="GO" id="GO:0004497">
    <property type="term" value="F:monooxygenase activity"/>
    <property type="evidence" value="ECO:0007669"/>
    <property type="project" value="UniProtKB-KW"/>
</dbReference>
<dbReference type="InParanoid" id="A0A165HT21"/>
<dbReference type="AlphaFoldDB" id="A0A165HT21"/>
<feature type="binding site" description="axial binding residue" evidence="5">
    <location>
        <position position="440"/>
    </location>
    <ligand>
        <name>heme</name>
        <dbReference type="ChEBI" id="CHEBI:30413"/>
    </ligand>
    <ligandPart>
        <name>Fe</name>
        <dbReference type="ChEBI" id="CHEBI:18248"/>
    </ligandPart>
</feature>
<keyword evidence="3 5" id="KW-0479">Metal-binding</keyword>
<dbReference type="EMBL" id="KV407457">
    <property type="protein sequence ID" value="KZF23898.1"/>
    <property type="molecule type" value="Genomic_DNA"/>
</dbReference>
<evidence type="ECO:0000256" key="2">
    <source>
        <dbReference type="ARBA" id="ARBA00010617"/>
    </source>
</evidence>
<keyword evidence="7" id="KW-0560">Oxidoreductase</keyword>
<keyword evidence="7" id="KW-0503">Monooxygenase</keyword>
<dbReference type="Pfam" id="PF00067">
    <property type="entry name" value="p450"/>
    <property type="match status" value="1"/>
</dbReference>
<keyword evidence="8" id="KW-1185">Reference proteome</keyword>
<evidence type="ECO:0000256" key="5">
    <source>
        <dbReference type="PIRSR" id="PIRSR602403-1"/>
    </source>
</evidence>
<dbReference type="InterPro" id="IPR053007">
    <property type="entry name" value="CYP450_monoxygenase_sec-met"/>
</dbReference>
<dbReference type="InterPro" id="IPR002403">
    <property type="entry name" value="Cyt_P450_E_grp-IV"/>
</dbReference>
<evidence type="ECO:0000256" key="1">
    <source>
        <dbReference type="ARBA" id="ARBA00001971"/>
    </source>
</evidence>
<dbReference type="OrthoDB" id="1470350at2759"/>
<dbReference type="Proteomes" id="UP000076632">
    <property type="component" value="Unassembled WGS sequence"/>
</dbReference>
<accession>A0A165HT21</accession>
<reference evidence="7 8" key="1">
    <citation type="journal article" date="2016" name="Fungal Biol.">
        <title>The genome of Xylona heveae provides a window into fungal endophytism.</title>
        <authorList>
            <person name="Gazis R."/>
            <person name="Kuo A."/>
            <person name="Riley R."/>
            <person name="LaButti K."/>
            <person name="Lipzen A."/>
            <person name="Lin J."/>
            <person name="Amirebrahimi M."/>
            <person name="Hesse C.N."/>
            <person name="Spatafora J.W."/>
            <person name="Henrissat B."/>
            <person name="Hainaut M."/>
            <person name="Grigoriev I.V."/>
            <person name="Hibbett D.S."/>
        </authorList>
    </citation>
    <scope>NUCLEOTIDE SEQUENCE [LARGE SCALE GENOMIC DNA]</scope>
    <source>
        <strain evidence="7 8">TC161</strain>
    </source>
</reference>
<comment type="similarity">
    <text evidence="2">Belongs to the cytochrome P450 family.</text>
</comment>
<organism evidence="7 8">
    <name type="scientific">Xylona heveae (strain CBS 132557 / TC161)</name>
    <dbReference type="NCBI Taxonomy" id="1328760"/>
    <lineage>
        <taxon>Eukaryota</taxon>
        <taxon>Fungi</taxon>
        <taxon>Dikarya</taxon>
        <taxon>Ascomycota</taxon>
        <taxon>Pezizomycotina</taxon>
        <taxon>Xylonomycetes</taxon>
        <taxon>Xylonales</taxon>
        <taxon>Xylonaceae</taxon>
        <taxon>Xylona</taxon>
    </lineage>
</organism>
<dbReference type="InterPro" id="IPR036396">
    <property type="entry name" value="Cyt_P450_sf"/>
</dbReference>
<dbReference type="SUPFAM" id="SSF48264">
    <property type="entry name" value="Cytochrome P450"/>
    <property type="match status" value="1"/>
</dbReference>
<evidence type="ECO:0000256" key="4">
    <source>
        <dbReference type="ARBA" id="ARBA00023004"/>
    </source>
</evidence>
<dbReference type="InterPro" id="IPR001128">
    <property type="entry name" value="Cyt_P450"/>
</dbReference>
<comment type="cofactor">
    <cofactor evidence="1 5">
        <name>heme</name>
        <dbReference type="ChEBI" id="CHEBI:30413"/>
    </cofactor>
</comment>
<dbReference type="GO" id="GO:0005506">
    <property type="term" value="F:iron ion binding"/>
    <property type="evidence" value="ECO:0007669"/>
    <property type="project" value="InterPro"/>
</dbReference>
<dbReference type="GeneID" id="28894192"/>
<dbReference type="STRING" id="1328760.A0A165HT21"/>
<keyword evidence="6" id="KW-0472">Membrane</keyword>
<name>A0A165HT21_XYLHT</name>
<keyword evidence="6" id="KW-1133">Transmembrane helix</keyword>
<dbReference type="RefSeq" id="XP_018189453.1">
    <property type="nucleotide sequence ID" value="XM_018329055.1"/>
</dbReference>
<keyword evidence="6" id="KW-0812">Transmembrane</keyword>
<dbReference type="OMA" id="YGLEYFA"/>
<dbReference type="GO" id="GO:0020037">
    <property type="term" value="F:heme binding"/>
    <property type="evidence" value="ECO:0007669"/>
    <property type="project" value="InterPro"/>
</dbReference>
<keyword evidence="5" id="KW-0349">Heme</keyword>
<feature type="transmembrane region" description="Helical" evidence="6">
    <location>
        <begin position="18"/>
        <end position="35"/>
    </location>
</feature>
<evidence type="ECO:0000313" key="8">
    <source>
        <dbReference type="Proteomes" id="UP000076632"/>
    </source>
</evidence>